<keyword evidence="6" id="KW-1185">Reference proteome</keyword>
<dbReference type="CDD" id="cd17246">
    <property type="entry name" value="RMtype1_S_SonII-TRD2-CR2_like"/>
    <property type="match status" value="1"/>
</dbReference>
<dbReference type="RefSeq" id="WP_113666774.1">
    <property type="nucleotide sequence ID" value="NZ_QNVY02000005.1"/>
</dbReference>
<reference evidence="5 6" key="1">
    <citation type="submission" date="2019-01" db="EMBL/GenBank/DDBJ databases">
        <title>Flavobacterium sp. nov. isolated from arctic soil.</title>
        <authorList>
            <person name="Kim D.-U."/>
        </authorList>
    </citation>
    <scope>NUCLEOTIDE SEQUENCE [LARGE SCALE GENOMIC DNA]</scope>
    <source>
        <strain evidence="5 6">Kopri-42</strain>
    </source>
</reference>
<dbReference type="InterPro" id="IPR000055">
    <property type="entry name" value="Restrct_endonuc_typeI_TRD"/>
</dbReference>
<feature type="domain" description="Type I restriction modification DNA specificity" evidence="4">
    <location>
        <begin position="14"/>
        <end position="189"/>
    </location>
</feature>
<comment type="similarity">
    <text evidence="1">Belongs to the type-I restriction system S methylase family.</text>
</comment>
<dbReference type="Proteomes" id="UP000253235">
    <property type="component" value="Unassembled WGS sequence"/>
</dbReference>
<keyword evidence="2" id="KW-0680">Restriction system</keyword>
<accession>A0A482TWR1</accession>
<dbReference type="SUPFAM" id="SSF116734">
    <property type="entry name" value="DNA methylase specificity domain"/>
    <property type="match status" value="2"/>
</dbReference>
<dbReference type="OrthoDB" id="667970at2"/>
<evidence type="ECO:0000313" key="5">
    <source>
        <dbReference type="EMBL" id="RYJ50990.1"/>
    </source>
</evidence>
<dbReference type="PANTHER" id="PTHR30408:SF12">
    <property type="entry name" value="TYPE I RESTRICTION ENZYME MJAVIII SPECIFICITY SUBUNIT"/>
    <property type="match status" value="1"/>
</dbReference>
<dbReference type="EMBL" id="QNVY02000005">
    <property type="protein sequence ID" value="RYJ50990.1"/>
    <property type="molecule type" value="Genomic_DNA"/>
</dbReference>
<proteinExistence type="inferred from homology"/>
<keyword evidence="5" id="KW-0540">Nuclease</keyword>
<feature type="domain" description="Type I restriction modification DNA specificity" evidence="4">
    <location>
        <begin position="242"/>
        <end position="404"/>
    </location>
</feature>
<dbReference type="Gene3D" id="1.10.287.1120">
    <property type="entry name" value="Bipartite methylase S protein"/>
    <property type="match status" value="1"/>
</dbReference>
<gene>
    <name evidence="5" type="ORF">DR871_013775</name>
</gene>
<keyword evidence="3" id="KW-0238">DNA-binding</keyword>
<dbReference type="AlphaFoldDB" id="A0A482TWR1"/>
<protein>
    <submittedName>
        <fullName evidence="5">Restriction endonuclease subunit S</fullName>
    </submittedName>
</protein>
<keyword evidence="5" id="KW-0378">Hydrolase</keyword>
<evidence type="ECO:0000259" key="4">
    <source>
        <dbReference type="Pfam" id="PF01420"/>
    </source>
</evidence>
<keyword evidence="5" id="KW-0255">Endonuclease</keyword>
<dbReference type="Gene3D" id="3.90.220.20">
    <property type="entry name" value="DNA methylase specificity domains"/>
    <property type="match status" value="2"/>
</dbReference>
<evidence type="ECO:0000313" key="6">
    <source>
        <dbReference type="Proteomes" id="UP000253235"/>
    </source>
</evidence>
<dbReference type="GO" id="GO:0004519">
    <property type="term" value="F:endonuclease activity"/>
    <property type="evidence" value="ECO:0007669"/>
    <property type="project" value="UniProtKB-KW"/>
</dbReference>
<dbReference type="GO" id="GO:0009307">
    <property type="term" value="P:DNA restriction-modification system"/>
    <property type="evidence" value="ECO:0007669"/>
    <property type="project" value="UniProtKB-KW"/>
</dbReference>
<name>A0A482TWR1_9FLAO</name>
<dbReference type="PANTHER" id="PTHR30408">
    <property type="entry name" value="TYPE-1 RESTRICTION ENZYME ECOKI SPECIFICITY PROTEIN"/>
    <property type="match status" value="1"/>
</dbReference>
<evidence type="ECO:0000256" key="1">
    <source>
        <dbReference type="ARBA" id="ARBA00010923"/>
    </source>
</evidence>
<organism evidence="5 6">
    <name type="scientific">Flavobacterium petrolei</name>
    <dbReference type="NCBI Taxonomy" id="2259594"/>
    <lineage>
        <taxon>Bacteria</taxon>
        <taxon>Pseudomonadati</taxon>
        <taxon>Bacteroidota</taxon>
        <taxon>Flavobacteriia</taxon>
        <taxon>Flavobacteriales</taxon>
        <taxon>Flavobacteriaceae</taxon>
        <taxon>Flavobacterium</taxon>
    </lineage>
</organism>
<evidence type="ECO:0000256" key="2">
    <source>
        <dbReference type="ARBA" id="ARBA00022747"/>
    </source>
</evidence>
<sequence>MIEGYKDSELGFIPNDWKLIELRDVAKCTVGIATSTTHAYCDNGVILLRNQNIKEGKIALNDILYINPEFDELNKSKRLRENDIITVRTGYPGISAVVPKELDGSQSFTTLIIRLNEQKPLSNFLCYYINSEQGKTFFTNNQAGGGQQNVGAKTLERMKIPIPPIPEQQKIAEILSTVDDKIEVIDQQIIESQVLKKGLMQRLFTKGIGHTEFKDSPLGEIPKSWIVNEIELMEIELIDGDRGSNYPKSNDFNNVGHCLFLSAKNVTKNGFKFKDCQFVNEERDRLLRKGKLSRNDFVITTRGSVGHIALYDDSIPFEHVRLNSGMVILRDSKMNFKIQFLYQLLKSPIFKSQVEFITSGSAQPQLTIAGLKKLKLPIPSIDEQLIIGDILTTISEKLEVLSEKKTHYQELKEGLMQQLLTGKIRVKV</sequence>
<dbReference type="InterPro" id="IPR052021">
    <property type="entry name" value="Type-I_RS_S_subunit"/>
</dbReference>
<dbReference type="Pfam" id="PF01420">
    <property type="entry name" value="Methylase_S"/>
    <property type="match status" value="2"/>
</dbReference>
<evidence type="ECO:0000256" key="3">
    <source>
        <dbReference type="ARBA" id="ARBA00023125"/>
    </source>
</evidence>
<dbReference type="GO" id="GO:0003677">
    <property type="term" value="F:DNA binding"/>
    <property type="evidence" value="ECO:0007669"/>
    <property type="project" value="UniProtKB-KW"/>
</dbReference>
<dbReference type="InterPro" id="IPR044946">
    <property type="entry name" value="Restrct_endonuc_typeI_TRD_sf"/>
</dbReference>
<comment type="caution">
    <text evidence="5">The sequence shown here is derived from an EMBL/GenBank/DDBJ whole genome shotgun (WGS) entry which is preliminary data.</text>
</comment>